<dbReference type="CDD" id="cd07012">
    <property type="entry name" value="PBP2_Bug_TTT"/>
    <property type="match status" value="1"/>
</dbReference>
<evidence type="ECO:0000313" key="3">
    <source>
        <dbReference type="EMBL" id="SDY33357.1"/>
    </source>
</evidence>
<keyword evidence="3" id="KW-0675">Receptor</keyword>
<dbReference type="Proteomes" id="UP000183417">
    <property type="component" value="Unassembled WGS sequence"/>
</dbReference>
<dbReference type="RefSeq" id="WP_074921281.1">
    <property type="nucleotide sequence ID" value="NZ_CP141274.1"/>
</dbReference>
<dbReference type="PANTHER" id="PTHR42928">
    <property type="entry name" value="TRICARBOXYLATE-BINDING PROTEIN"/>
    <property type="match status" value="1"/>
</dbReference>
<gene>
    <name evidence="3" type="ORF">SAMN05421547_10440</name>
</gene>
<dbReference type="PIRSF" id="PIRSF017082">
    <property type="entry name" value="YflP"/>
    <property type="match status" value="1"/>
</dbReference>
<dbReference type="InterPro" id="IPR042100">
    <property type="entry name" value="Bug_dom1"/>
</dbReference>
<keyword evidence="2" id="KW-0732">Signal</keyword>
<feature type="signal peptide" evidence="2">
    <location>
        <begin position="1"/>
        <end position="26"/>
    </location>
</feature>
<accession>A0A1H3J0M3</accession>
<comment type="similarity">
    <text evidence="1">Belongs to the UPF0065 (bug) family.</text>
</comment>
<feature type="chain" id="PRO_5010364073" evidence="2">
    <location>
        <begin position="27"/>
        <end position="327"/>
    </location>
</feature>
<proteinExistence type="inferred from homology"/>
<dbReference type="SUPFAM" id="SSF53850">
    <property type="entry name" value="Periplasmic binding protein-like II"/>
    <property type="match status" value="1"/>
</dbReference>
<name>A0A1H3J0M3_9BURK</name>
<dbReference type="InterPro" id="IPR005064">
    <property type="entry name" value="BUG"/>
</dbReference>
<evidence type="ECO:0000313" key="4">
    <source>
        <dbReference type="Proteomes" id="UP000183417"/>
    </source>
</evidence>
<dbReference type="Gene3D" id="3.40.190.10">
    <property type="entry name" value="Periplasmic binding protein-like II"/>
    <property type="match status" value="1"/>
</dbReference>
<evidence type="ECO:0000256" key="1">
    <source>
        <dbReference type="ARBA" id="ARBA00006987"/>
    </source>
</evidence>
<dbReference type="GeneID" id="94692125"/>
<dbReference type="Gene3D" id="3.40.190.150">
    <property type="entry name" value="Bordetella uptake gene, domain 1"/>
    <property type="match status" value="1"/>
</dbReference>
<dbReference type="AlphaFoldDB" id="A0A1H3J0M3"/>
<dbReference type="PANTHER" id="PTHR42928:SF5">
    <property type="entry name" value="BLR1237 PROTEIN"/>
    <property type="match status" value="1"/>
</dbReference>
<dbReference type="EMBL" id="FNPE01000004">
    <property type="protein sequence ID" value="SDY33357.1"/>
    <property type="molecule type" value="Genomic_DNA"/>
</dbReference>
<organism evidence="3 4">
    <name type="scientific">Delftia lacustris</name>
    <dbReference type="NCBI Taxonomy" id="558537"/>
    <lineage>
        <taxon>Bacteria</taxon>
        <taxon>Pseudomonadati</taxon>
        <taxon>Pseudomonadota</taxon>
        <taxon>Betaproteobacteria</taxon>
        <taxon>Burkholderiales</taxon>
        <taxon>Comamonadaceae</taxon>
        <taxon>Delftia</taxon>
    </lineage>
</organism>
<dbReference type="Pfam" id="PF03401">
    <property type="entry name" value="TctC"/>
    <property type="match status" value="1"/>
</dbReference>
<evidence type="ECO:0000256" key="2">
    <source>
        <dbReference type="SAM" id="SignalP"/>
    </source>
</evidence>
<sequence length="327" mass="33931">MTPHRRQGLTIAALAFATAVCGPAFAQDYPARPITVVVAYPAGGDTDAMARLFAEKLTVRLRQPVVVDNRPGAGGTVGNNLVARAVPDGYTLLFTPNPFTIAPMVMRLPTAATYDPLKGFTPVVQTASQAVLLVAHPSTGFKSVADMVAAAKAGKTLSYASPGAGSPMHIGAEWLNRAAGVSIQHVPYRGVAPAVNDVAAGHVGLAYVTLGPVAQYIQAGKLRALAVTDPKRSPLLPDVPSLAELGYRDIAAGAWNGFFAPKGTPAAVVQTLNTHLNEILRMPEVAAKMATFGAVPVGGSPQVLADVNAADYERLGKVIRELGITAE</sequence>
<protein>
    <submittedName>
        <fullName evidence="3">Tripartite-type tricarboxylate transporter, receptor component TctC</fullName>
    </submittedName>
</protein>
<reference evidence="3 4" key="1">
    <citation type="submission" date="2016-10" db="EMBL/GenBank/DDBJ databases">
        <authorList>
            <person name="de Groot N.N."/>
        </authorList>
    </citation>
    <scope>NUCLEOTIDE SEQUENCE [LARGE SCALE GENOMIC DNA]</scope>
    <source>
        <strain evidence="3 4">LMG 24775</strain>
    </source>
</reference>